<feature type="transmembrane region" description="Helical" evidence="1">
    <location>
        <begin position="206"/>
        <end position="225"/>
    </location>
</feature>
<proteinExistence type="predicted"/>
<reference evidence="3" key="1">
    <citation type="submission" date="2021-01" db="EMBL/GenBank/DDBJ databases">
        <title>Tabrizicola alba sp. nov. a motile alkaliphilic bacterium isolated from a soda lake.</title>
        <authorList>
            <person name="Szuroczki S."/>
            <person name="Abbaszade G."/>
            <person name="Schumann P."/>
            <person name="Toth E."/>
        </authorList>
    </citation>
    <scope>NUCLEOTIDE SEQUENCE</scope>
    <source>
        <strain evidence="3">DMG-N-6</strain>
    </source>
</reference>
<evidence type="ECO:0000259" key="2">
    <source>
        <dbReference type="Pfam" id="PF01970"/>
    </source>
</evidence>
<evidence type="ECO:0000313" key="4">
    <source>
        <dbReference type="Proteomes" id="UP000648908"/>
    </source>
</evidence>
<keyword evidence="1" id="KW-0472">Membrane</keyword>
<feature type="transmembrane region" description="Helical" evidence="1">
    <location>
        <begin position="140"/>
        <end position="161"/>
    </location>
</feature>
<sequence length="500" mass="52225">MEMLALLGSGFEYVFRPENLLLVFLGCFIGTMIGMLPGLGGSNAVAILLPLVFAVQLEPAAALILFAGIYYGSEYGNSISAILLNIPGTSGAVATTFDGYPMARNGKAGAALAMSAVASFTGGTISVVGLMLLAPQLAKWALHFGPAEYFVLIIFALTMVAALTQGDLVKGLIAGILGLMVSTVGLDPAGTSARFTFGSMKLYDGIDFVVVMIGLFAVGEVLLALERSRARVELVEFVTKARISFAEIRGAMGTMVRSSVLGFGIGALPGAGATIASFLGYTLEKSISKDRDSFGKGNIRGVAAPESANNSAANGAFVPLLTLGVPGSATTAVVLVALVGLNVTPGPLLIQNHPDVFWGLIASMYVGNLMLLALNLPLVGLFVRMLMIPQWCLMPAVIVISFIAIYAINNSAFDLLLISGIGVVGYLMRKFGFPIAPAVLGLVLGHLMEVNLRQALALSDGDWGILFASPITAVLWVLVALGLMAPLFPHLRRKLRAGRG</sequence>
<evidence type="ECO:0000313" key="3">
    <source>
        <dbReference type="EMBL" id="MBL4919263.1"/>
    </source>
</evidence>
<feature type="transmembrane region" description="Helical" evidence="1">
    <location>
        <begin position="260"/>
        <end position="283"/>
    </location>
</feature>
<feature type="transmembrane region" description="Helical" evidence="1">
    <location>
        <begin position="356"/>
        <end position="376"/>
    </location>
</feature>
<dbReference type="InterPro" id="IPR002823">
    <property type="entry name" value="DUF112_TM"/>
</dbReference>
<feature type="transmembrane region" description="Helical" evidence="1">
    <location>
        <begin position="463"/>
        <end position="488"/>
    </location>
</feature>
<dbReference type="RefSeq" id="WP_202690244.1">
    <property type="nucleotide sequence ID" value="NZ_JAESVN010000016.1"/>
</dbReference>
<accession>A0A8K0Y2A6</accession>
<feature type="domain" description="DUF112" evidence="2">
    <location>
        <begin position="20"/>
        <end position="440"/>
    </location>
</feature>
<name>A0A8K0Y2A6_9RHOB</name>
<organism evidence="3 4">
    <name type="scientific">Szabonella alba</name>
    <dbReference type="NCBI Taxonomy" id="2804194"/>
    <lineage>
        <taxon>Bacteria</taxon>
        <taxon>Pseudomonadati</taxon>
        <taxon>Pseudomonadota</taxon>
        <taxon>Alphaproteobacteria</taxon>
        <taxon>Rhodobacterales</taxon>
        <taxon>Paracoccaceae</taxon>
        <taxon>Szabonella</taxon>
    </lineage>
</organism>
<feature type="transmembrane region" description="Helical" evidence="1">
    <location>
        <begin position="46"/>
        <end position="72"/>
    </location>
</feature>
<dbReference type="PANTHER" id="PTHR35342:SF5">
    <property type="entry name" value="TRICARBOXYLIC TRANSPORT PROTEIN"/>
    <property type="match status" value="1"/>
</dbReference>
<feature type="transmembrane region" description="Helical" evidence="1">
    <location>
        <begin position="20"/>
        <end position="39"/>
    </location>
</feature>
<dbReference type="Pfam" id="PF01970">
    <property type="entry name" value="TctA"/>
    <property type="match status" value="1"/>
</dbReference>
<keyword evidence="1" id="KW-0812">Transmembrane</keyword>
<comment type="caution">
    <text evidence="3">The sequence shown here is derived from an EMBL/GenBank/DDBJ whole genome shotgun (WGS) entry which is preliminary data.</text>
</comment>
<protein>
    <submittedName>
        <fullName evidence="3">Tripartite tricarboxylate transporter permease</fullName>
    </submittedName>
</protein>
<feature type="transmembrane region" description="Helical" evidence="1">
    <location>
        <begin position="168"/>
        <end position="186"/>
    </location>
</feature>
<gene>
    <name evidence="3" type="ORF">JL811_18765</name>
</gene>
<dbReference type="Proteomes" id="UP000648908">
    <property type="component" value="Unassembled WGS sequence"/>
</dbReference>
<keyword evidence="4" id="KW-1185">Reference proteome</keyword>
<dbReference type="PANTHER" id="PTHR35342">
    <property type="entry name" value="TRICARBOXYLIC TRANSPORT PROTEIN"/>
    <property type="match status" value="1"/>
</dbReference>
<feature type="transmembrane region" description="Helical" evidence="1">
    <location>
        <begin position="316"/>
        <end position="344"/>
    </location>
</feature>
<keyword evidence="1" id="KW-1133">Transmembrane helix</keyword>
<evidence type="ECO:0000256" key="1">
    <source>
        <dbReference type="SAM" id="Phobius"/>
    </source>
</evidence>
<feature type="transmembrane region" description="Helical" evidence="1">
    <location>
        <begin position="78"/>
        <end position="97"/>
    </location>
</feature>
<feature type="transmembrane region" description="Helical" evidence="1">
    <location>
        <begin position="415"/>
        <end position="443"/>
    </location>
</feature>
<feature type="transmembrane region" description="Helical" evidence="1">
    <location>
        <begin position="109"/>
        <end position="134"/>
    </location>
</feature>
<feature type="transmembrane region" description="Helical" evidence="1">
    <location>
        <begin position="388"/>
        <end position="408"/>
    </location>
</feature>
<dbReference type="AlphaFoldDB" id="A0A8K0Y2A6"/>
<dbReference type="EMBL" id="JAESVN010000016">
    <property type="protein sequence ID" value="MBL4919263.1"/>
    <property type="molecule type" value="Genomic_DNA"/>
</dbReference>